<dbReference type="SMART" id="SM00320">
    <property type="entry name" value="WD40"/>
    <property type="match status" value="2"/>
</dbReference>
<dbReference type="InterPro" id="IPR019775">
    <property type="entry name" value="WD40_repeat_CS"/>
</dbReference>
<proteinExistence type="predicted"/>
<dbReference type="PANTHER" id="PTHR19848:SF8">
    <property type="entry name" value="F-BOX AND WD REPEAT DOMAIN CONTAINING 7"/>
    <property type="match status" value="1"/>
</dbReference>
<evidence type="ECO:0000256" key="1">
    <source>
        <dbReference type="ARBA" id="ARBA00022574"/>
    </source>
</evidence>
<evidence type="ECO:0000313" key="5">
    <source>
        <dbReference type="Proteomes" id="UP000238937"/>
    </source>
</evidence>
<keyword evidence="1 3" id="KW-0853">WD repeat</keyword>
<comment type="caution">
    <text evidence="4">The sequence shown here is derived from an EMBL/GenBank/DDBJ whole genome shotgun (WGS) entry which is preliminary data.</text>
</comment>
<evidence type="ECO:0000256" key="3">
    <source>
        <dbReference type="PROSITE-ProRule" id="PRU00221"/>
    </source>
</evidence>
<dbReference type="OrthoDB" id="530825at2"/>
<reference evidence="4 5" key="1">
    <citation type="submission" date="2018-03" db="EMBL/GenBank/DDBJ databases">
        <title>The ancient ancestry and fast evolution of plastids.</title>
        <authorList>
            <person name="Moore K.R."/>
            <person name="Magnabosco C."/>
            <person name="Momper L."/>
            <person name="Gold D.A."/>
            <person name="Bosak T."/>
            <person name="Fournier G.P."/>
        </authorList>
    </citation>
    <scope>NUCLEOTIDE SEQUENCE [LARGE SCALE GENOMIC DNA]</scope>
    <source>
        <strain evidence="4 5">CCALA 037</strain>
    </source>
</reference>
<dbReference type="Pfam" id="PF00400">
    <property type="entry name" value="WD40"/>
    <property type="match status" value="2"/>
</dbReference>
<dbReference type="PROSITE" id="PS50082">
    <property type="entry name" value="WD_REPEATS_2"/>
    <property type="match status" value="2"/>
</dbReference>
<dbReference type="SUPFAM" id="SSF50978">
    <property type="entry name" value="WD40 repeat-like"/>
    <property type="match status" value="1"/>
</dbReference>
<dbReference type="PANTHER" id="PTHR19848">
    <property type="entry name" value="WD40 REPEAT PROTEIN"/>
    <property type="match status" value="1"/>
</dbReference>
<feature type="repeat" description="WD" evidence="3">
    <location>
        <begin position="13"/>
        <end position="54"/>
    </location>
</feature>
<dbReference type="EMBL" id="PVWO01000026">
    <property type="protein sequence ID" value="PSB58708.1"/>
    <property type="molecule type" value="Genomic_DNA"/>
</dbReference>
<evidence type="ECO:0000313" key="4">
    <source>
        <dbReference type="EMBL" id="PSB58708.1"/>
    </source>
</evidence>
<dbReference type="Proteomes" id="UP000238937">
    <property type="component" value="Unassembled WGS sequence"/>
</dbReference>
<evidence type="ECO:0000256" key="2">
    <source>
        <dbReference type="ARBA" id="ARBA00022737"/>
    </source>
</evidence>
<keyword evidence="2" id="KW-0677">Repeat</keyword>
<accession>A0A2T1GLH1</accession>
<dbReference type="InterPro" id="IPR036322">
    <property type="entry name" value="WD40_repeat_dom_sf"/>
</dbReference>
<dbReference type="AlphaFoldDB" id="A0A2T1GLH1"/>
<organism evidence="4 5">
    <name type="scientific">Chamaesiphon polymorphus CCALA 037</name>
    <dbReference type="NCBI Taxonomy" id="2107692"/>
    <lineage>
        <taxon>Bacteria</taxon>
        <taxon>Bacillati</taxon>
        <taxon>Cyanobacteriota</taxon>
        <taxon>Cyanophyceae</taxon>
        <taxon>Gomontiellales</taxon>
        <taxon>Chamaesiphonaceae</taxon>
        <taxon>Chamaesiphon</taxon>
    </lineage>
</organism>
<keyword evidence="5" id="KW-1185">Reference proteome</keyword>
<sequence>MWNLHTGTCATKLSGHKSRIRHVIFNSTGTWLASASEDFTIKIWELESGRCRLILQGHENWVWSVAISHEDRLIATCSLDRTVKLWDSQTGQCLGTAIDRPIQI</sequence>
<dbReference type="InterPro" id="IPR015943">
    <property type="entry name" value="WD40/YVTN_repeat-like_dom_sf"/>
</dbReference>
<dbReference type="InterPro" id="IPR001680">
    <property type="entry name" value="WD40_rpt"/>
</dbReference>
<dbReference type="PROSITE" id="PS50294">
    <property type="entry name" value="WD_REPEATS_REGION"/>
    <property type="match status" value="2"/>
</dbReference>
<gene>
    <name evidence="4" type="ORF">C7B77_03755</name>
</gene>
<feature type="repeat" description="WD" evidence="3">
    <location>
        <begin position="55"/>
        <end position="96"/>
    </location>
</feature>
<protein>
    <submittedName>
        <fullName evidence="4">Uncharacterized protein</fullName>
    </submittedName>
</protein>
<dbReference type="Gene3D" id="2.130.10.10">
    <property type="entry name" value="YVTN repeat-like/Quinoprotein amine dehydrogenase"/>
    <property type="match status" value="1"/>
</dbReference>
<name>A0A2T1GLH1_9CYAN</name>
<dbReference type="PROSITE" id="PS00678">
    <property type="entry name" value="WD_REPEATS_1"/>
    <property type="match status" value="2"/>
</dbReference>